<reference evidence="3 4" key="1">
    <citation type="submission" date="2014-01" db="EMBL/GenBank/DDBJ databases">
        <title>Actinotalea ferrariae CF5-4.</title>
        <authorList>
            <person name="Chen F."/>
            <person name="Li Y."/>
            <person name="Wang G."/>
        </authorList>
    </citation>
    <scope>NUCLEOTIDE SEQUENCE [LARGE SCALE GENOMIC DNA]</scope>
    <source>
        <strain evidence="3 4">CF5-4</strain>
    </source>
</reference>
<accession>A0A021VPQ9</accession>
<keyword evidence="4" id="KW-1185">Reference proteome</keyword>
<evidence type="ECO:0000256" key="1">
    <source>
        <dbReference type="SAM" id="MobiDB-lite"/>
    </source>
</evidence>
<evidence type="ECO:0000313" key="4">
    <source>
        <dbReference type="Proteomes" id="UP000019753"/>
    </source>
</evidence>
<name>A0A021VPQ9_9CELL</name>
<sequence>MFSGPPYAGTTVGLGTRHRKEEQLGPPFARILRARVRTPPGLDTDQFGAFTGEVPRTVAPLAAARGKARLAMQVTGLPLGLASEASYGPLAAVGVPGHEELLIFLDDELGIEVVEVTRSLSMPGAALRARTADDAVDRYLAGLGWPDQAVVVVPAQGDRGAAVAKGITDRDRLAAAVGAAARVSADGHALLQPDLRAHR</sequence>
<dbReference type="Pfam" id="PF20376">
    <property type="entry name" value="DUF6671"/>
    <property type="match status" value="1"/>
</dbReference>
<gene>
    <name evidence="3" type="ORF">N866_02905</name>
</gene>
<proteinExistence type="predicted"/>
<dbReference type="EMBL" id="AXCW01000127">
    <property type="protein sequence ID" value="EYR63103.1"/>
    <property type="molecule type" value="Genomic_DNA"/>
</dbReference>
<evidence type="ECO:0000259" key="2">
    <source>
        <dbReference type="Pfam" id="PF20376"/>
    </source>
</evidence>
<feature type="non-terminal residue" evidence="3">
    <location>
        <position position="199"/>
    </location>
</feature>
<feature type="region of interest" description="Disordered" evidence="1">
    <location>
        <begin position="1"/>
        <end position="20"/>
    </location>
</feature>
<comment type="caution">
    <text evidence="3">The sequence shown here is derived from an EMBL/GenBank/DDBJ whole genome shotgun (WGS) entry which is preliminary data.</text>
</comment>
<feature type="domain" description="DUF6671" evidence="2">
    <location>
        <begin position="67"/>
        <end position="176"/>
    </location>
</feature>
<evidence type="ECO:0000313" key="3">
    <source>
        <dbReference type="EMBL" id="EYR63103.1"/>
    </source>
</evidence>
<protein>
    <recommendedName>
        <fullName evidence="2">DUF6671 domain-containing protein</fullName>
    </recommendedName>
</protein>
<dbReference type="Proteomes" id="UP000019753">
    <property type="component" value="Unassembled WGS sequence"/>
</dbReference>
<organism evidence="3 4">
    <name type="scientific">Actinotalea ferrariae CF5-4</name>
    <dbReference type="NCBI Taxonomy" id="948458"/>
    <lineage>
        <taxon>Bacteria</taxon>
        <taxon>Bacillati</taxon>
        <taxon>Actinomycetota</taxon>
        <taxon>Actinomycetes</taxon>
        <taxon>Micrococcales</taxon>
        <taxon>Cellulomonadaceae</taxon>
        <taxon>Actinotalea</taxon>
    </lineage>
</organism>
<dbReference type="InterPro" id="IPR046612">
    <property type="entry name" value="DUF6671"/>
</dbReference>
<dbReference type="AlphaFoldDB" id="A0A021VPQ9"/>